<dbReference type="PROSITE" id="PS51257">
    <property type="entry name" value="PROKAR_LIPOPROTEIN"/>
    <property type="match status" value="1"/>
</dbReference>
<dbReference type="AlphaFoldDB" id="K4QXK1"/>
<proteinExistence type="predicted"/>
<evidence type="ECO:0000313" key="2">
    <source>
        <dbReference type="EMBL" id="CCK25104.1"/>
    </source>
</evidence>
<keyword evidence="3" id="KW-1185">Reference proteome</keyword>
<reference evidence="2 3" key="1">
    <citation type="journal article" date="2012" name="J. Bacteriol.">
        <title>Genome sequence of the bacterium Streptomyces davawensis JCM 4913 and heterologous production of the unique antibiotic roseoflavin.</title>
        <authorList>
            <person name="Jankowitsch F."/>
            <person name="Schwarz J."/>
            <person name="Ruckert C."/>
            <person name="Gust B."/>
            <person name="Szczepanowski R."/>
            <person name="Blom J."/>
            <person name="Pelzer S."/>
            <person name="Kalinowski J."/>
            <person name="Mack M."/>
        </authorList>
    </citation>
    <scope>NUCLEOTIDE SEQUENCE [LARGE SCALE GENOMIC DNA]</scope>
    <source>
        <strain evidence="3">DSM 101723 / JCM 4913 / KCC S-0913 / 768</strain>
    </source>
</reference>
<name>K4QXK1_STRDJ</name>
<dbReference type="PATRIC" id="fig|1214101.3.peg.735"/>
<dbReference type="HOGENOM" id="CLU_1481177_0_0_11"/>
<dbReference type="RefSeq" id="WP_015655503.1">
    <property type="nucleotide sequence ID" value="NC_020504.1"/>
</dbReference>
<dbReference type="KEGG" id="sdv:BN159_0725"/>
<dbReference type="STRING" id="1214101.BN159_0725"/>
<dbReference type="Proteomes" id="UP000008043">
    <property type="component" value="Chromosome"/>
</dbReference>
<evidence type="ECO:0000256" key="1">
    <source>
        <dbReference type="SAM" id="MobiDB-lite"/>
    </source>
</evidence>
<evidence type="ECO:0000313" key="3">
    <source>
        <dbReference type="Proteomes" id="UP000008043"/>
    </source>
</evidence>
<gene>
    <name evidence="2" type="ORF">BN159_0725</name>
</gene>
<sequence>MGAPGWRGAMGVPIALLALTACGTGEAAEACQGIRVYPAHTTDTAAALVADPESAERFKAAVTRYGTRAEREAVKHVTRLARPDDSAGSGLVSLYVETDLARPPRIDGTSDPDYSTKSRAHDRMERKGEVIIRSLSRWWRGRDESQPEHVEPWVWVQYEGEGGSMAREPFDRSTNFCAPSVN</sequence>
<organism evidence="2 3">
    <name type="scientific">Streptomyces davaonensis (strain DSM 101723 / JCM 4913 / KCC S-0913 / 768)</name>
    <dbReference type="NCBI Taxonomy" id="1214101"/>
    <lineage>
        <taxon>Bacteria</taxon>
        <taxon>Bacillati</taxon>
        <taxon>Actinomycetota</taxon>
        <taxon>Actinomycetes</taxon>
        <taxon>Kitasatosporales</taxon>
        <taxon>Streptomycetaceae</taxon>
        <taxon>Streptomyces</taxon>
    </lineage>
</organism>
<feature type="region of interest" description="Disordered" evidence="1">
    <location>
        <begin position="103"/>
        <end position="122"/>
    </location>
</feature>
<dbReference type="EMBL" id="HE971709">
    <property type="protein sequence ID" value="CCK25104.1"/>
    <property type="molecule type" value="Genomic_DNA"/>
</dbReference>
<protein>
    <submittedName>
        <fullName evidence="2">Putative secreted protein</fullName>
    </submittedName>
</protein>
<accession>K4QXK1</accession>